<organism evidence="2 3">
    <name type="scientific">Psychrobacter piscatorii</name>
    <dbReference type="NCBI Taxonomy" id="554343"/>
    <lineage>
        <taxon>Bacteria</taxon>
        <taxon>Pseudomonadati</taxon>
        <taxon>Pseudomonadota</taxon>
        <taxon>Gammaproteobacteria</taxon>
        <taxon>Moraxellales</taxon>
        <taxon>Moraxellaceae</taxon>
        <taxon>Psychrobacter</taxon>
    </lineage>
</organism>
<accession>A0A0T6DRN8</accession>
<dbReference type="EMBL" id="LNDJ01000077">
    <property type="protein sequence ID" value="KRU22173.1"/>
    <property type="molecule type" value="Genomic_DNA"/>
</dbReference>
<dbReference type="RefSeq" id="WP_058025066.1">
    <property type="nucleotide sequence ID" value="NZ_LNDJ01000077.1"/>
</dbReference>
<evidence type="ECO:0000256" key="1">
    <source>
        <dbReference type="SAM" id="SignalP"/>
    </source>
</evidence>
<reference evidence="2 3" key="1">
    <citation type="submission" date="2015-11" db="EMBL/GenBank/DDBJ databases">
        <title>Permanent draft genome of Psychrobacter piscatorii LQ58.</title>
        <authorList>
            <person name="Zhou M."/>
            <person name="Dong B."/>
            <person name="Liu Q."/>
        </authorList>
    </citation>
    <scope>NUCLEOTIDE SEQUENCE [LARGE SCALE GENOMIC DNA]</scope>
    <source>
        <strain evidence="2 3">LQ58</strain>
    </source>
</reference>
<protein>
    <recommendedName>
        <fullName evidence="4">Lipoprotein</fullName>
    </recommendedName>
</protein>
<evidence type="ECO:0000313" key="2">
    <source>
        <dbReference type="EMBL" id="KRU22173.1"/>
    </source>
</evidence>
<name>A0A0T6DRN8_9GAMM</name>
<evidence type="ECO:0008006" key="4">
    <source>
        <dbReference type="Google" id="ProtNLM"/>
    </source>
</evidence>
<proteinExistence type="predicted"/>
<dbReference type="AlphaFoldDB" id="A0A0T6DRN8"/>
<comment type="caution">
    <text evidence="2">The sequence shown here is derived from an EMBL/GenBank/DDBJ whole genome shotgun (WGS) entry which is preliminary data.</text>
</comment>
<evidence type="ECO:0000313" key="3">
    <source>
        <dbReference type="Proteomes" id="UP000051202"/>
    </source>
</evidence>
<gene>
    <name evidence="2" type="ORF">AS194_09520</name>
</gene>
<feature type="signal peptide" evidence="1">
    <location>
        <begin position="1"/>
        <end position="24"/>
    </location>
</feature>
<sequence>MTLTAIIFSMVAALSLTSCATRQAASTDWTPYLKSMQKGCDYPNPTTSSLPIPYQQSIIDTDTRIKPYNSSDEEQLEHLDETITTYTLNNATAFGKQLSKIEYLSGFEWSHLKLYFANNPQSLRSEFTLPVDKHDINTVTKNDSSGYQVTGEGYKHLTFDKKDNSITCGFGV</sequence>
<feature type="chain" id="PRO_5006669037" description="Lipoprotein" evidence="1">
    <location>
        <begin position="25"/>
        <end position="172"/>
    </location>
</feature>
<keyword evidence="1" id="KW-0732">Signal</keyword>
<dbReference type="Proteomes" id="UP000051202">
    <property type="component" value="Unassembled WGS sequence"/>
</dbReference>
<keyword evidence="3" id="KW-1185">Reference proteome</keyword>
<dbReference type="STRING" id="554343.AS194_09520"/>